<dbReference type="PANTHER" id="PTHR46638:SF1">
    <property type="entry name" value="CORRINOID ADENOSYLTRANSFERASE"/>
    <property type="match status" value="1"/>
</dbReference>
<dbReference type="EC" id="2.5.1.17" evidence="1"/>
<name>A0A523UZ75_UNCT6</name>
<organism evidence="1 2">
    <name type="scientific">candidate division TA06 bacterium</name>
    <dbReference type="NCBI Taxonomy" id="2250710"/>
    <lineage>
        <taxon>Bacteria</taxon>
        <taxon>Bacteria division TA06</taxon>
    </lineage>
</organism>
<proteinExistence type="predicted"/>
<dbReference type="GO" id="GO:0009236">
    <property type="term" value="P:cobalamin biosynthetic process"/>
    <property type="evidence" value="ECO:0007669"/>
    <property type="project" value="InterPro"/>
</dbReference>
<dbReference type="Proteomes" id="UP000315525">
    <property type="component" value="Unassembled WGS sequence"/>
</dbReference>
<dbReference type="NCBIfam" id="TIGR00708">
    <property type="entry name" value="cobA"/>
    <property type="match status" value="1"/>
</dbReference>
<dbReference type="PIRSF" id="PIRSF015617">
    <property type="entry name" value="Adensltrnsf_CobA"/>
    <property type="match status" value="1"/>
</dbReference>
<dbReference type="AlphaFoldDB" id="A0A523UZ75"/>
<sequence length="173" mass="19341">MTERTGTVQLYTGDGKGKTTAALGCALRMIGHGFKVYMIQFMKGDTNYGELKVKVPGLKIVQSGLATFVDKDNPSEEDKMLARKGLELAKHAISSDKYDMVILDEVNVAVEYDLVPLEELVRIIRARPNGVEIVLTGRYAHQKLIDLADMVSDIKEIKHHYRKGTQAREGIEY</sequence>
<dbReference type="Gene3D" id="3.40.50.300">
    <property type="entry name" value="P-loop containing nucleotide triphosphate hydrolases"/>
    <property type="match status" value="1"/>
</dbReference>
<dbReference type="InterPro" id="IPR003724">
    <property type="entry name" value="CblAdoTrfase_CobA"/>
</dbReference>
<dbReference type="PANTHER" id="PTHR46638">
    <property type="entry name" value="CORRINOID ADENOSYLTRANSFERASE"/>
    <property type="match status" value="1"/>
</dbReference>
<dbReference type="NCBIfam" id="NF004637">
    <property type="entry name" value="PRK05986.1"/>
    <property type="match status" value="1"/>
</dbReference>
<dbReference type="SUPFAM" id="SSF52540">
    <property type="entry name" value="P-loop containing nucleoside triphosphate hydrolases"/>
    <property type="match status" value="1"/>
</dbReference>
<dbReference type="GO" id="GO:0005524">
    <property type="term" value="F:ATP binding"/>
    <property type="evidence" value="ECO:0007669"/>
    <property type="project" value="InterPro"/>
</dbReference>
<dbReference type="InterPro" id="IPR027417">
    <property type="entry name" value="P-loop_NTPase"/>
</dbReference>
<evidence type="ECO:0000313" key="1">
    <source>
        <dbReference type="EMBL" id="TET47818.1"/>
    </source>
</evidence>
<protein>
    <submittedName>
        <fullName evidence="1">Cob(I)yrinic acid a,c-diamide adenosyltransferase</fullName>
        <ecNumber evidence="1">2.5.1.17</ecNumber>
    </submittedName>
</protein>
<dbReference type="GO" id="GO:0008817">
    <property type="term" value="F:corrinoid adenosyltransferase activity"/>
    <property type="evidence" value="ECO:0007669"/>
    <property type="project" value="UniProtKB-EC"/>
</dbReference>
<comment type="caution">
    <text evidence="1">The sequence shown here is derived from an EMBL/GenBank/DDBJ whole genome shotgun (WGS) entry which is preliminary data.</text>
</comment>
<accession>A0A523UZ75</accession>
<dbReference type="EMBL" id="SOJN01000007">
    <property type="protein sequence ID" value="TET47818.1"/>
    <property type="molecule type" value="Genomic_DNA"/>
</dbReference>
<gene>
    <name evidence="1" type="primary">cobO</name>
    <name evidence="1" type="ORF">E3J62_00330</name>
</gene>
<evidence type="ECO:0000313" key="2">
    <source>
        <dbReference type="Proteomes" id="UP000315525"/>
    </source>
</evidence>
<dbReference type="CDD" id="cd00561">
    <property type="entry name" value="CobA_ACA"/>
    <property type="match status" value="1"/>
</dbReference>
<keyword evidence="1" id="KW-0808">Transferase</keyword>
<dbReference type="Pfam" id="PF02572">
    <property type="entry name" value="CobA_CobO_BtuR"/>
    <property type="match status" value="1"/>
</dbReference>
<reference evidence="1 2" key="1">
    <citation type="submission" date="2019-03" db="EMBL/GenBank/DDBJ databases">
        <title>Metabolic potential of uncultured bacteria and archaea associated with petroleum seepage in deep-sea sediments.</title>
        <authorList>
            <person name="Dong X."/>
            <person name="Hubert C."/>
        </authorList>
    </citation>
    <scope>NUCLEOTIDE SEQUENCE [LARGE SCALE GENOMIC DNA]</scope>
    <source>
        <strain evidence="1">E44_bin18</strain>
    </source>
</reference>